<dbReference type="SUPFAM" id="SSF56784">
    <property type="entry name" value="HAD-like"/>
    <property type="match status" value="1"/>
</dbReference>
<reference evidence="1 2" key="1">
    <citation type="submission" date="2015-08" db="EMBL/GenBank/DDBJ databases">
        <title>Investigation of the bacterial diversity of lava forest soil.</title>
        <authorList>
            <person name="Lee J.S."/>
        </authorList>
    </citation>
    <scope>NUCLEOTIDE SEQUENCE [LARGE SCALE GENOMIC DNA]</scope>
    <source>
        <strain evidence="1 2">GJW-30</strain>
    </source>
</reference>
<keyword evidence="2" id="KW-1185">Reference proteome</keyword>
<sequence>MTIPRLSLTDHFATLAPAYDVVFSDVWGVVHNGSAAWPDACDALTRFRAAGGTVILLSNAPRPGDRLVAQLDALNVPREAYDRVVTSGDITVAEIGKRAGVPVFHIGPERDHGLFGGLDAPRMELIDEADYVVISGLFDDETETPDDYRPTLEKMLRRHMPMICANPDLVVERGDKLVYCAGAIADLYEKLGGPVMYAGKPHAPVYDLAHAVAEEMRHAKVDRKRIVAVGDSVRTDLTGAADAGIDCVFVTSGIHAEELGHRDSPELEKLASLFAVSGVHPRAVMQALKW</sequence>
<dbReference type="NCBIfam" id="TIGR01459">
    <property type="entry name" value="HAD-SF-IIA-hyp4"/>
    <property type="match status" value="1"/>
</dbReference>
<dbReference type="InterPro" id="IPR036412">
    <property type="entry name" value="HAD-like_sf"/>
</dbReference>
<dbReference type="Pfam" id="PF13344">
    <property type="entry name" value="Hydrolase_6"/>
    <property type="match status" value="1"/>
</dbReference>
<accession>A0A0S3PSJ6</accession>
<dbReference type="Gene3D" id="3.40.50.1000">
    <property type="entry name" value="HAD superfamily/HAD-like"/>
    <property type="match status" value="2"/>
</dbReference>
<protein>
    <submittedName>
        <fullName evidence="1">UMP phosphatase</fullName>
    </submittedName>
</protein>
<dbReference type="PANTHER" id="PTHR19288">
    <property type="entry name" value="4-NITROPHENYLPHOSPHATASE-RELATED"/>
    <property type="match status" value="1"/>
</dbReference>
<dbReference type="GO" id="GO:0005737">
    <property type="term" value="C:cytoplasm"/>
    <property type="evidence" value="ECO:0007669"/>
    <property type="project" value="TreeGrafter"/>
</dbReference>
<dbReference type="NCBIfam" id="TIGR01460">
    <property type="entry name" value="HAD-SF-IIA"/>
    <property type="match status" value="1"/>
</dbReference>
<name>A0A0S3PSJ6_9BRAD</name>
<dbReference type="Pfam" id="PF13242">
    <property type="entry name" value="Hydrolase_like"/>
    <property type="match status" value="1"/>
</dbReference>
<dbReference type="CDD" id="cd07525">
    <property type="entry name" value="HAD_like"/>
    <property type="match status" value="1"/>
</dbReference>
<evidence type="ECO:0000313" key="1">
    <source>
        <dbReference type="EMBL" id="BAT58935.1"/>
    </source>
</evidence>
<dbReference type="InterPro" id="IPR006357">
    <property type="entry name" value="HAD-SF_hydro_IIA"/>
</dbReference>
<dbReference type="RefSeq" id="WP_096353613.1">
    <property type="nucleotide sequence ID" value="NZ_AP014946.1"/>
</dbReference>
<dbReference type="GO" id="GO:0016791">
    <property type="term" value="F:phosphatase activity"/>
    <property type="evidence" value="ECO:0007669"/>
    <property type="project" value="TreeGrafter"/>
</dbReference>
<dbReference type="EMBL" id="AP014946">
    <property type="protein sequence ID" value="BAT58935.1"/>
    <property type="molecule type" value="Genomic_DNA"/>
</dbReference>
<dbReference type="InterPro" id="IPR023214">
    <property type="entry name" value="HAD_sf"/>
</dbReference>
<dbReference type="AlphaFoldDB" id="A0A0S3PSJ6"/>
<dbReference type="PANTHER" id="PTHR19288:SF90">
    <property type="entry name" value="OS08G0542600 PROTEIN"/>
    <property type="match status" value="1"/>
</dbReference>
<dbReference type="OrthoDB" id="9791073at2"/>
<proteinExistence type="predicted"/>
<organism evidence="1 2">
    <name type="scientific">Variibacter gotjawalensis</name>
    <dbReference type="NCBI Taxonomy" id="1333996"/>
    <lineage>
        <taxon>Bacteria</taxon>
        <taxon>Pseudomonadati</taxon>
        <taxon>Pseudomonadota</taxon>
        <taxon>Alphaproteobacteria</taxon>
        <taxon>Hyphomicrobiales</taxon>
        <taxon>Nitrobacteraceae</taxon>
        <taxon>Variibacter</taxon>
    </lineage>
</organism>
<dbReference type="KEGG" id="vgo:GJW-30_1_01463"/>
<dbReference type="InterPro" id="IPR006356">
    <property type="entry name" value="HAD-SF_hydro_IIA_hyp3"/>
</dbReference>
<evidence type="ECO:0000313" key="2">
    <source>
        <dbReference type="Proteomes" id="UP000236884"/>
    </source>
</evidence>
<gene>
    <name evidence="1" type="ORF">GJW-30_1_01463</name>
</gene>
<dbReference type="Proteomes" id="UP000236884">
    <property type="component" value="Chromosome"/>
</dbReference>